<gene>
    <name evidence="1" type="ORF">HNR46_002575</name>
</gene>
<dbReference type="Proteomes" id="UP000557717">
    <property type="component" value="Unassembled WGS sequence"/>
</dbReference>
<dbReference type="GO" id="GO:0006396">
    <property type="term" value="P:RNA processing"/>
    <property type="evidence" value="ECO:0007669"/>
    <property type="project" value="InterPro"/>
</dbReference>
<dbReference type="InterPro" id="IPR036389">
    <property type="entry name" value="RNase_III_sf"/>
</dbReference>
<keyword evidence="2" id="KW-1185">Reference proteome</keyword>
<evidence type="ECO:0000313" key="1">
    <source>
        <dbReference type="EMBL" id="MBB5352330.1"/>
    </source>
</evidence>
<dbReference type="AlphaFoldDB" id="A0A840VEQ4"/>
<dbReference type="GO" id="GO:0004525">
    <property type="term" value="F:ribonuclease III activity"/>
    <property type="evidence" value="ECO:0007669"/>
    <property type="project" value="InterPro"/>
</dbReference>
<reference evidence="1 2" key="1">
    <citation type="submission" date="2020-08" db="EMBL/GenBank/DDBJ databases">
        <title>Genomic Encyclopedia of Type Strains, Phase IV (KMG-IV): sequencing the most valuable type-strain genomes for metagenomic binning, comparative biology and taxonomic classification.</title>
        <authorList>
            <person name="Goeker M."/>
        </authorList>
    </citation>
    <scope>NUCLEOTIDE SEQUENCE [LARGE SCALE GENOMIC DNA]</scope>
    <source>
        <strain evidence="1 2">YC6886</strain>
    </source>
</reference>
<protein>
    <submittedName>
        <fullName evidence="1">DsRNA-specific ribonuclease</fullName>
    </submittedName>
</protein>
<evidence type="ECO:0000313" key="2">
    <source>
        <dbReference type="Proteomes" id="UP000557717"/>
    </source>
</evidence>
<dbReference type="RefSeq" id="WP_184019274.1">
    <property type="nucleotide sequence ID" value="NZ_JACHFD010000012.1"/>
</dbReference>
<proteinExistence type="predicted"/>
<dbReference type="EMBL" id="JACHFD010000012">
    <property type="protein sequence ID" value="MBB5352330.1"/>
    <property type="molecule type" value="Genomic_DNA"/>
</dbReference>
<name>A0A840VEQ4_9BACT</name>
<organism evidence="1 2">
    <name type="scientific">Haloferula luteola</name>
    <dbReference type="NCBI Taxonomy" id="595692"/>
    <lineage>
        <taxon>Bacteria</taxon>
        <taxon>Pseudomonadati</taxon>
        <taxon>Verrucomicrobiota</taxon>
        <taxon>Verrucomicrobiia</taxon>
        <taxon>Verrucomicrobiales</taxon>
        <taxon>Verrucomicrobiaceae</taxon>
        <taxon>Haloferula</taxon>
    </lineage>
</organism>
<sequence length="95" mass="10800">MKKDDKIKAERESAWIGDAVLALFARSWVLAERHKMDGEWFTAMTSNDFLSQFGPPTQVEAGIGALYREGGLEAAFAWMESELVPRFRQMMAKRS</sequence>
<dbReference type="SUPFAM" id="SSF69065">
    <property type="entry name" value="RNase III domain-like"/>
    <property type="match status" value="1"/>
</dbReference>
<accession>A0A840VEQ4</accession>
<comment type="caution">
    <text evidence="1">The sequence shown here is derived from an EMBL/GenBank/DDBJ whole genome shotgun (WGS) entry which is preliminary data.</text>
</comment>